<dbReference type="EMBL" id="CP059572">
    <property type="protein sequence ID" value="QXJ21164.1"/>
    <property type="molecule type" value="Genomic_DNA"/>
</dbReference>
<reference evidence="1" key="1">
    <citation type="submission" date="2020-07" db="EMBL/GenBank/DDBJ databases">
        <authorList>
            <person name="Tarantini F.S."/>
            <person name="Hong K.W."/>
            <person name="Chan K.G."/>
        </authorList>
    </citation>
    <scope>NUCLEOTIDE SEQUENCE</scope>
    <source>
        <strain evidence="1">32-07</strain>
    </source>
</reference>
<proteinExistence type="predicted"/>
<evidence type="ECO:0008006" key="3">
    <source>
        <dbReference type="Google" id="ProtNLM"/>
    </source>
</evidence>
<dbReference type="RefSeq" id="WP_231334298.1">
    <property type="nucleotide sequence ID" value="NZ_CP059572.1"/>
</dbReference>
<dbReference type="Proteomes" id="UP001049518">
    <property type="component" value="Chromosome"/>
</dbReference>
<evidence type="ECO:0000313" key="2">
    <source>
        <dbReference type="Proteomes" id="UP001049518"/>
    </source>
</evidence>
<gene>
    <name evidence="1" type="ORF">AGRA3207_001990</name>
</gene>
<accession>A0ABX8QQV0</accession>
<protein>
    <recommendedName>
        <fullName evidence="3">EthD domain-containing protein</fullName>
    </recommendedName>
</protein>
<organism evidence="1 2">
    <name type="scientific">Actinomadura graeca</name>
    <dbReference type="NCBI Taxonomy" id="2750812"/>
    <lineage>
        <taxon>Bacteria</taxon>
        <taxon>Bacillati</taxon>
        <taxon>Actinomycetota</taxon>
        <taxon>Actinomycetes</taxon>
        <taxon>Streptosporangiales</taxon>
        <taxon>Thermomonosporaceae</taxon>
        <taxon>Actinomadura</taxon>
    </lineage>
</organism>
<keyword evidence="2" id="KW-1185">Reference proteome</keyword>
<sequence>MDSEGSAARHWSPFLSMVGMSTVPGATPEDIARFHGFYDEVHVKEVLAANPGFGAPSRYELDHEPDPVTPRWLALYPIEEERHVDGYLERQRDPGLNARTYSAGPEVWSTATFVWRAVWRRVTAGDPPAGPVTGLLVAGVDPPSGATDAELAEFTDFYDTGHIPDILRHGGYRSYARYEKVADLPSAFRDHPRFCSVYTTDVPRDEADPESALAKAGRAGLLSRGPEVWQRRTTRWRLWFTPLTGAG</sequence>
<evidence type="ECO:0000313" key="1">
    <source>
        <dbReference type="EMBL" id="QXJ21164.1"/>
    </source>
</evidence>
<name>A0ABX8QQV0_9ACTN</name>